<dbReference type="PROSITE" id="PS50089">
    <property type="entry name" value="ZF_RING_2"/>
    <property type="match status" value="1"/>
</dbReference>
<keyword evidence="3" id="KW-0808">Transferase</keyword>
<proteinExistence type="predicted"/>
<gene>
    <name evidence="11" type="ORF">T551_01522</name>
</gene>
<feature type="compositionally biased region" description="Polar residues" evidence="9">
    <location>
        <begin position="252"/>
        <end position="266"/>
    </location>
</feature>
<evidence type="ECO:0000256" key="1">
    <source>
        <dbReference type="ARBA" id="ARBA00000900"/>
    </source>
</evidence>
<feature type="compositionally biased region" description="Basic and acidic residues" evidence="9">
    <location>
        <begin position="446"/>
        <end position="458"/>
    </location>
</feature>
<evidence type="ECO:0000256" key="8">
    <source>
        <dbReference type="PROSITE-ProRule" id="PRU00175"/>
    </source>
</evidence>
<dbReference type="VEuPathDB" id="FungiDB:T551_01522"/>
<keyword evidence="12" id="KW-1185">Reference proteome</keyword>
<keyword evidence="5 8" id="KW-0863">Zinc-finger</keyword>
<evidence type="ECO:0000256" key="2">
    <source>
        <dbReference type="ARBA" id="ARBA00012483"/>
    </source>
</evidence>
<dbReference type="GO" id="GO:0005737">
    <property type="term" value="C:cytoplasm"/>
    <property type="evidence" value="ECO:0007669"/>
    <property type="project" value="TreeGrafter"/>
</dbReference>
<dbReference type="FunFam" id="3.30.40.10:FF:000127">
    <property type="entry name" value="E3 ubiquitin-protein ligase RNF181"/>
    <property type="match status" value="1"/>
</dbReference>
<keyword evidence="6" id="KW-0833">Ubl conjugation pathway</keyword>
<feature type="region of interest" description="Disordered" evidence="9">
    <location>
        <begin position="110"/>
        <end position="135"/>
    </location>
</feature>
<comment type="catalytic activity">
    <reaction evidence="1">
        <text>S-ubiquitinyl-[E2 ubiquitin-conjugating enzyme]-L-cysteine + [acceptor protein]-L-lysine = [E2 ubiquitin-conjugating enzyme]-L-cysteine + N(6)-ubiquitinyl-[acceptor protein]-L-lysine.</text>
        <dbReference type="EC" id="2.3.2.27"/>
    </reaction>
</comment>
<dbReference type="OrthoDB" id="8062037at2759"/>
<dbReference type="EMBL" id="LFWA01000006">
    <property type="protein sequence ID" value="KTW30970.1"/>
    <property type="molecule type" value="Genomic_DNA"/>
</dbReference>
<dbReference type="Gene3D" id="3.30.40.10">
    <property type="entry name" value="Zinc/RING finger domain, C3HC4 (zinc finger)"/>
    <property type="match status" value="1"/>
</dbReference>
<feature type="compositionally biased region" description="Low complexity" evidence="9">
    <location>
        <begin position="110"/>
        <end position="128"/>
    </location>
</feature>
<feature type="domain" description="RING-type" evidence="10">
    <location>
        <begin position="390"/>
        <end position="431"/>
    </location>
</feature>
<reference evidence="12" key="1">
    <citation type="journal article" date="2016" name="Nat. Commun.">
        <title>Genome analysis of three Pneumocystis species reveals adaptation mechanisms to life exclusively in mammalian hosts.</title>
        <authorList>
            <person name="Ma L."/>
            <person name="Chen Z."/>
            <person name="Huang D.W."/>
            <person name="Kutty G."/>
            <person name="Ishihara M."/>
            <person name="Wang H."/>
            <person name="Abouelleil A."/>
            <person name="Bishop L."/>
            <person name="Davey E."/>
            <person name="Deng R."/>
            <person name="Deng X."/>
            <person name="Fan L."/>
            <person name="Fantoni G."/>
            <person name="Fitzgerald M."/>
            <person name="Gogineni E."/>
            <person name="Goldberg J.M."/>
            <person name="Handley G."/>
            <person name="Hu X."/>
            <person name="Huber C."/>
            <person name="Jiao X."/>
            <person name="Jones K."/>
            <person name="Levin J.Z."/>
            <person name="Liu Y."/>
            <person name="Macdonald P."/>
            <person name="Melnikov A."/>
            <person name="Raley C."/>
            <person name="Sassi M."/>
            <person name="Sherman B.T."/>
            <person name="Song X."/>
            <person name="Sykes S."/>
            <person name="Tran B."/>
            <person name="Walsh L."/>
            <person name="Xia Y."/>
            <person name="Yang J."/>
            <person name="Young S."/>
            <person name="Zeng Q."/>
            <person name="Zheng X."/>
            <person name="Stephens R."/>
            <person name="Nusbaum C."/>
            <person name="Birren B.W."/>
            <person name="Azadi P."/>
            <person name="Lempicki R.A."/>
            <person name="Cuomo C.A."/>
            <person name="Kovacs J.A."/>
        </authorList>
    </citation>
    <scope>NUCLEOTIDE SEQUENCE [LARGE SCALE GENOMIC DNA]</scope>
    <source>
        <strain evidence="12">RU7</strain>
    </source>
</reference>
<comment type="caution">
    <text evidence="11">The sequence shown here is derived from an EMBL/GenBank/DDBJ whole genome shotgun (WGS) entry which is preliminary data.</text>
</comment>
<dbReference type="EC" id="2.3.2.27" evidence="2"/>
<dbReference type="InterPro" id="IPR001841">
    <property type="entry name" value="Znf_RING"/>
</dbReference>
<dbReference type="GO" id="GO:0061630">
    <property type="term" value="F:ubiquitin protein ligase activity"/>
    <property type="evidence" value="ECO:0007669"/>
    <property type="project" value="UniProtKB-EC"/>
</dbReference>
<dbReference type="PANTHER" id="PTHR15710:SF243">
    <property type="entry name" value="E3 UBIQUITIN-PROTEIN LIGASE PRAJA-2 ISOFORM X1"/>
    <property type="match status" value="1"/>
</dbReference>
<dbReference type="InterPro" id="IPR013083">
    <property type="entry name" value="Znf_RING/FYVE/PHD"/>
</dbReference>
<dbReference type="Pfam" id="PF13639">
    <property type="entry name" value="zf-RING_2"/>
    <property type="match status" value="1"/>
</dbReference>
<dbReference type="GO" id="GO:0016567">
    <property type="term" value="P:protein ubiquitination"/>
    <property type="evidence" value="ECO:0007669"/>
    <property type="project" value="TreeGrafter"/>
</dbReference>
<dbReference type="PANTHER" id="PTHR15710">
    <property type="entry name" value="E3 UBIQUITIN-PROTEIN LIGASE PRAJA"/>
    <property type="match status" value="1"/>
</dbReference>
<keyword evidence="4" id="KW-0479">Metal-binding</keyword>
<feature type="compositionally biased region" description="Acidic residues" evidence="9">
    <location>
        <begin position="459"/>
        <end position="471"/>
    </location>
</feature>
<dbReference type="GO" id="GO:0008270">
    <property type="term" value="F:zinc ion binding"/>
    <property type="evidence" value="ECO:0007669"/>
    <property type="project" value="UniProtKB-KW"/>
</dbReference>
<dbReference type="GeneID" id="28940040"/>
<dbReference type="Proteomes" id="UP000053447">
    <property type="component" value="Unassembled WGS sequence"/>
</dbReference>
<evidence type="ECO:0000256" key="5">
    <source>
        <dbReference type="ARBA" id="ARBA00022771"/>
    </source>
</evidence>
<keyword evidence="7" id="KW-0862">Zinc</keyword>
<sequence>MIYGVFQCFNPSCFNNTYLISLQHLCNIFQKQVVKYLANTKQIEATDDPRQFALPPRMPGWVWSFGHRPVTLCVPGANVATTTTSSSGEDNNAGISSSCGAVYMSNVTNTDNTNNTGNTTSADGTGSADSTSGACGASNTNNASNVSGAYSFSAVVDAGGSAAGTSDGVACGAPATHLSLSAQFETMLQNILSSIVGSNATVDIALCNSSGRHDTHTHEESSSAPAEETERSRPNSFIFRRSFIWSRHPSEQQEALQGDNTGQNTGQEIEQSTSQNTSQNTTQRTEQDAQEGTRTTRIPIHDLASFLENAFGSGFPEDGLTTRSLSGFFSNIFTMRNPGDYVWSSTGFDNIITQLMEQYPSTNAPPPASDEVINALPKTIVEEKEELKDCAICKENYQLKEVYITLPCKHYFHDNCIIPWLKINNTCAICRATVGTNIPNQFPNSEGDKEDDKSKDFDSNMEDQLEQEPPD</sequence>
<evidence type="ECO:0000313" key="11">
    <source>
        <dbReference type="EMBL" id="KTW30970.1"/>
    </source>
</evidence>
<feature type="compositionally biased region" description="Low complexity" evidence="9">
    <location>
        <begin position="267"/>
        <end position="284"/>
    </location>
</feature>
<feature type="region of interest" description="Disordered" evidence="9">
    <location>
        <begin position="211"/>
        <end position="233"/>
    </location>
</feature>
<evidence type="ECO:0000256" key="7">
    <source>
        <dbReference type="ARBA" id="ARBA00022833"/>
    </source>
</evidence>
<dbReference type="RefSeq" id="XP_018229960.1">
    <property type="nucleotide sequence ID" value="XM_018373785.1"/>
</dbReference>
<dbReference type="STRING" id="1408657.A0A0W4ZRG7"/>
<dbReference type="eggNOG" id="KOG0800">
    <property type="taxonomic scope" value="Eukaryota"/>
</dbReference>
<accession>A0A0W4ZRG7</accession>
<protein>
    <recommendedName>
        <fullName evidence="2">RING-type E3 ubiquitin transferase</fullName>
        <ecNumber evidence="2">2.3.2.27</ecNumber>
    </recommendedName>
</protein>
<evidence type="ECO:0000256" key="4">
    <source>
        <dbReference type="ARBA" id="ARBA00022723"/>
    </source>
</evidence>
<organism evidence="11 12">
    <name type="scientific">Pneumocystis jirovecii (strain RU7)</name>
    <name type="common">Human pneumocystis pneumonia agent</name>
    <dbReference type="NCBI Taxonomy" id="1408657"/>
    <lineage>
        <taxon>Eukaryota</taxon>
        <taxon>Fungi</taxon>
        <taxon>Dikarya</taxon>
        <taxon>Ascomycota</taxon>
        <taxon>Taphrinomycotina</taxon>
        <taxon>Pneumocystomycetes</taxon>
        <taxon>Pneumocystaceae</taxon>
        <taxon>Pneumocystis</taxon>
    </lineage>
</organism>
<name>A0A0W4ZRG7_PNEJ7</name>
<feature type="region of interest" description="Disordered" evidence="9">
    <location>
        <begin position="249"/>
        <end position="295"/>
    </location>
</feature>
<dbReference type="SUPFAM" id="SSF57850">
    <property type="entry name" value="RING/U-box"/>
    <property type="match status" value="1"/>
</dbReference>
<evidence type="ECO:0000256" key="6">
    <source>
        <dbReference type="ARBA" id="ARBA00022786"/>
    </source>
</evidence>
<evidence type="ECO:0000256" key="3">
    <source>
        <dbReference type="ARBA" id="ARBA00022679"/>
    </source>
</evidence>
<feature type="region of interest" description="Disordered" evidence="9">
    <location>
        <begin position="439"/>
        <end position="471"/>
    </location>
</feature>
<dbReference type="AlphaFoldDB" id="A0A0W4ZRG7"/>
<evidence type="ECO:0000259" key="10">
    <source>
        <dbReference type="PROSITE" id="PS50089"/>
    </source>
</evidence>
<evidence type="ECO:0000313" key="12">
    <source>
        <dbReference type="Proteomes" id="UP000053447"/>
    </source>
</evidence>
<dbReference type="SMART" id="SM00184">
    <property type="entry name" value="RING"/>
    <property type="match status" value="1"/>
</dbReference>
<evidence type="ECO:0000256" key="9">
    <source>
        <dbReference type="SAM" id="MobiDB-lite"/>
    </source>
</evidence>
<feature type="compositionally biased region" description="Basic and acidic residues" evidence="9">
    <location>
        <begin position="211"/>
        <end position="221"/>
    </location>
</feature>